<dbReference type="GeneID" id="91460880"/>
<sequence length="166" mass="18271">MRFTFNGGPKLTRADLDRVGARLGLGKGSLRAAPVRTARTGAAERPSATLRCDKNPSWSNANGTLAARFNCHHSTIDWGFKISARVQSVITGNVNESGVSWWRNGRRMPKNAGHVVGRSYHFHGTLKPVRYADHVQFQYYMTFRVNIGGRPGTGSLTWAADVTAKK</sequence>
<evidence type="ECO:0000313" key="1">
    <source>
        <dbReference type="EMBL" id="QNT91585.1"/>
    </source>
</evidence>
<dbReference type="EMBL" id="CP051006">
    <property type="protein sequence ID" value="QNT91585.1"/>
    <property type="molecule type" value="Genomic_DNA"/>
</dbReference>
<proteinExistence type="predicted"/>
<evidence type="ECO:0000313" key="2">
    <source>
        <dbReference type="Proteomes" id="UP000516422"/>
    </source>
</evidence>
<gene>
    <name evidence="1" type="ORF">HEP81_01254</name>
</gene>
<name>A0A7H1PU55_9ACTN</name>
<dbReference type="KEGG" id="sgf:HEP81_01254"/>
<accession>A0A7H1PU55</accession>
<protein>
    <submittedName>
        <fullName evidence="1">Uncharacterized protein</fullName>
    </submittedName>
</protein>
<reference evidence="1 2" key="1">
    <citation type="submission" date="2020-04" db="EMBL/GenBank/DDBJ databases">
        <title>Characterization and engineering of Streptomyces griseofuscus DSM40191 as a potential heterologous host for expression of BGCs.</title>
        <authorList>
            <person name="Gren T."/>
            <person name="Whitford C.M."/>
            <person name="Mohite O.S."/>
            <person name="Joergensen T.S."/>
            <person name="Nielsen J.B."/>
            <person name="Lee S.Y."/>
            <person name="Weber T."/>
        </authorList>
    </citation>
    <scope>NUCLEOTIDE SEQUENCE [LARGE SCALE GENOMIC DNA]</scope>
    <source>
        <strain evidence="1 2">DSM 40191</strain>
    </source>
</reference>
<dbReference type="Proteomes" id="UP000516422">
    <property type="component" value="Chromosome"/>
</dbReference>
<dbReference type="AlphaFoldDB" id="A0A7H1PU55"/>
<organism evidence="1 2">
    <name type="scientific">Streptomyces griseofuscus</name>
    <dbReference type="NCBI Taxonomy" id="146922"/>
    <lineage>
        <taxon>Bacteria</taxon>
        <taxon>Bacillati</taxon>
        <taxon>Actinomycetota</taxon>
        <taxon>Actinomycetes</taxon>
        <taxon>Kitasatosporales</taxon>
        <taxon>Streptomycetaceae</taxon>
        <taxon>Streptomyces</taxon>
    </lineage>
</organism>
<dbReference type="RefSeq" id="WP_037654913.1">
    <property type="nucleotide sequence ID" value="NZ_CP051006.1"/>
</dbReference>